<dbReference type="EMBL" id="JAXOVW010000034">
    <property type="protein sequence ID" value="MDZ5608555.1"/>
    <property type="molecule type" value="Genomic_DNA"/>
</dbReference>
<keyword evidence="2" id="KW-1185">Reference proteome</keyword>
<gene>
    <name evidence="1" type="ORF">U2I54_16005</name>
</gene>
<dbReference type="RefSeq" id="WP_374218267.1">
    <property type="nucleotide sequence ID" value="NZ_JAXOVW010000034.1"/>
</dbReference>
<evidence type="ECO:0000313" key="2">
    <source>
        <dbReference type="Proteomes" id="UP001291930"/>
    </source>
</evidence>
<protein>
    <submittedName>
        <fullName evidence="1">Uncharacterized protein</fullName>
    </submittedName>
</protein>
<comment type="caution">
    <text evidence="1">The sequence shown here is derived from an EMBL/GenBank/DDBJ whole genome shotgun (WGS) entry which is preliminary data.</text>
</comment>
<dbReference type="Proteomes" id="UP001291930">
    <property type="component" value="Unassembled WGS sequence"/>
</dbReference>
<sequence length="107" mass="12706">MQKLMPQVIENIPLKETETIVGRVYRQKYKEGEEIQEYDVETLDYINTTTHKKLKSGFTLANMFDITATYELRQIDEIQTLFKYTATNQPLTEQAELYMKSKKFTMH</sequence>
<accession>A0ABU5JYR5</accession>
<proteinExistence type="predicted"/>
<reference evidence="2" key="1">
    <citation type="submission" date="2023-11" db="EMBL/GenBank/DDBJ databases">
        <title>Genome Sequence of Bacillus pseudomycoides stain BUPM19.</title>
        <authorList>
            <person name="Farhat A."/>
        </authorList>
    </citation>
    <scope>NUCLEOTIDE SEQUENCE [LARGE SCALE GENOMIC DNA]</scope>
    <source>
        <strain evidence="2">BUPM19</strain>
    </source>
</reference>
<organism evidence="1 2">
    <name type="scientific">Bacillus bingmayongensis</name>
    <dbReference type="NCBI Taxonomy" id="1150157"/>
    <lineage>
        <taxon>Bacteria</taxon>
        <taxon>Bacillati</taxon>
        <taxon>Bacillota</taxon>
        <taxon>Bacilli</taxon>
        <taxon>Bacillales</taxon>
        <taxon>Bacillaceae</taxon>
        <taxon>Bacillus</taxon>
    </lineage>
</organism>
<name>A0ABU5JYR5_9BACI</name>
<evidence type="ECO:0000313" key="1">
    <source>
        <dbReference type="EMBL" id="MDZ5608555.1"/>
    </source>
</evidence>